<evidence type="ECO:0000313" key="6">
    <source>
        <dbReference type="EMBL" id="CAB3799542.1"/>
    </source>
</evidence>
<keyword evidence="2" id="KW-0561">Oxygen transport</keyword>
<keyword evidence="7" id="KW-1185">Reference proteome</keyword>
<evidence type="ECO:0000256" key="2">
    <source>
        <dbReference type="ARBA" id="ARBA00022621"/>
    </source>
</evidence>
<dbReference type="GO" id="GO:0005344">
    <property type="term" value="F:oxygen carrier activity"/>
    <property type="evidence" value="ECO:0007669"/>
    <property type="project" value="UniProtKB-KW"/>
</dbReference>
<dbReference type="RefSeq" id="WP_246279187.1">
    <property type="nucleotide sequence ID" value="NZ_CADIKK010000026.1"/>
</dbReference>
<dbReference type="AlphaFoldDB" id="A0A6S7D9T7"/>
<dbReference type="InterPro" id="IPR035938">
    <property type="entry name" value="Hemerythrin-like_sf"/>
</dbReference>
<name>A0A6S7D9T7_9BURK</name>
<dbReference type="Pfam" id="PF01814">
    <property type="entry name" value="Hemerythrin"/>
    <property type="match status" value="1"/>
</dbReference>
<accession>A0A6S7D9T7</accession>
<dbReference type="SUPFAM" id="SSF47188">
    <property type="entry name" value="Hemerythrin-like"/>
    <property type="match status" value="1"/>
</dbReference>
<keyword evidence="4" id="KW-0408">Iron</keyword>
<dbReference type="GO" id="GO:0046872">
    <property type="term" value="F:metal ion binding"/>
    <property type="evidence" value="ECO:0007669"/>
    <property type="project" value="UniProtKB-KW"/>
</dbReference>
<dbReference type="EMBL" id="CADIKK010000026">
    <property type="protein sequence ID" value="CAB3799542.1"/>
    <property type="molecule type" value="Genomic_DNA"/>
</dbReference>
<dbReference type="CDD" id="cd12107">
    <property type="entry name" value="Hemerythrin"/>
    <property type="match status" value="1"/>
</dbReference>
<evidence type="ECO:0000256" key="3">
    <source>
        <dbReference type="ARBA" id="ARBA00022723"/>
    </source>
</evidence>
<organism evidence="6 7">
    <name type="scientific">Paraburkholderia ultramafica</name>
    <dbReference type="NCBI Taxonomy" id="1544867"/>
    <lineage>
        <taxon>Bacteria</taxon>
        <taxon>Pseudomonadati</taxon>
        <taxon>Pseudomonadota</taxon>
        <taxon>Betaproteobacteria</taxon>
        <taxon>Burkholderiales</taxon>
        <taxon>Burkholderiaceae</taxon>
        <taxon>Paraburkholderia</taxon>
    </lineage>
</organism>
<gene>
    <name evidence="6" type="ORF">LMG28614_04989</name>
</gene>
<dbReference type="InterPro" id="IPR050669">
    <property type="entry name" value="Hemerythrin"/>
</dbReference>
<evidence type="ECO:0000256" key="1">
    <source>
        <dbReference type="ARBA" id="ARBA00010587"/>
    </source>
</evidence>
<dbReference type="Proteomes" id="UP000494365">
    <property type="component" value="Unassembled WGS sequence"/>
</dbReference>
<dbReference type="InterPro" id="IPR012312">
    <property type="entry name" value="Hemerythrin-like"/>
</dbReference>
<evidence type="ECO:0000259" key="5">
    <source>
        <dbReference type="Pfam" id="PF01814"/>
    </source>
</evidence>
<dbReference type="Gene3D" id="1.20.120.50">
    <property type="entry name" value="Hemerythrin-like"/>
    <property type="match status" value="1"/>
</dbReference>
<keyword evidence="2" id="KW-0813">Transport</keyword>
<feature type="domain" description="Hemerythrin-like" evidence="5">
    <location>
        <begin position="34"/>
        <end position="141"/>
    </location>
</feature>
<keyword evidence="3" id="KW-0479">Metal-binding</keyword>
<sequence length="165" mass="17931">MSQQEDRPQDGPPTARRAETLEWSDAMLLGHAPIDAAHEEFVEVVTALADCTQHTALGCLQAVDAHLLSHFAIEQAWMEKSGFPAADCHLDEHQRVLDAVQKVNALAAVGEVGLHDVKRLAQALADWFPGHADYMDSALSAWINKKMHGGAPVVLRRDLQVAVAA</sequence>
<evidence type="ECO:0000313" key="7">
    <source>
        <dbReference type="Proteomes" id="UP000494365"/>
    </source>
</evidence>
<evidence type="ECO:0000256" key="4">
    <source>
        <dbReference type="ARBA" id="ARBA00023004"/>
    </source>
</evidence>
<dbReference type="PROSITE" id="PS00550">
    <property type="entry name" value="HEMERYTHRINS"/>
    <property type="match status" value="1"/>
</dbReference>
<comment type="similarity">
    <text evidence="1">Belongs to the hemerythrin family.</text>
</comment>
<protein>
    <submittedName>
        <fullName evidence="6">Bacteriohemerythrin</fullName>
    </submittedName>
</protein>
<dbReference type="InterPro" id="IPR012827">
    <property type="entry name" value="Hemerythrin_metal-bd"/>
</dbReference>
<dbReference type="PANTHER" id="PTHR37164:SF1">
    <property type="entry name" value="BACTERIOHEMERYTHRIN"/>
    <property type="match status" value="1"/>
</dbReference>
<dbReference type="PANTHER" id="PTHR37164">
    <property type="entry name" value="BACTERIOHEMERYTHRIN"/>
    <property type="match status" value="1"/>
</dbReference>
<proteinExistence type="inferred from homology"/>
<dbReference type="InterPro" id="IPR016131">
    <property type="entry name" value="Haemerythrin_Fe_BS"/>
</dbReference>
<reference evidence="6 7" key="1">
    <citation type="submission" date="2020-04" db="EMBL/GenBank/DDBJ databases">
        <authorList>
            <person name="De Canck E."/>
        </authorList>
    </citation>
    <scope>NUCLEOTIDE SEQUENCE [LARGE SCALE GENOMIC DNA]</scope>
    <source>
        <strain evidence="6 7">LMG 28614</strain>
    </source>
</reference>
<dbReference type="NCBIfam" id="TIGR02481">
    <property type="entry name" value="hemeryth_dom"/>
    <property type="match status" value="1"/>
</dbReference>